<dbReference type="EMBL" id="CP054698">
    <property type="protein sequence ID" value="QMS91028.1"/>
    <property type="molecule type" value="Genomic_DNA"/>
</dbReference>
<keyword evidence="3" id="KW-1185">Reference proteome</keyword>
<reference evidence="3" key="1">
    <citation type="submission" date="2020-06" db="EMBL/GenBank/DDBJ databases">
        <title>Nostoc edaphicum CCNP1411 genome.</title>
        <authorList>
            <person name="Fidor A."/>
            <person name="Grabski M."/>
            <person name="Gawor J."/>
            <person name="Gromadka R."/>
            <person name="Wegrzyn G."/>
            <person name="Mazur-Marzec H."/>
        </authorList>
    </citation>
    <scope>NUCLEOTIDE SEQUENCE [LARGE SCALE GENOMIC DNA]</scope>
    <source>
        <strain evidence="3">CCNP1411</strain>
    </source>
</reference>
<dbReference type="AlphaFoldDB" id="A0A7D7LFR2"/>
<proteinExistence type="predicted"/>
<evidence type="ECO:0000313" key="2">
    <source>
        <dbReference type="EMBL" id="QMS91028.1"/>
    </source>
</evidence>
<dbReference type="RefSeq" id="WP_181928706.1">
    <property type="nucleotide sequence ID" value="NZ_CP054698.1"/>
</dbReference>
<dbReference type="Proteomes" id="UP000514713">
    <property type="component" value="Chromosome"/>
</dbReference>
<dbReference type="InterPro" id="IPR058684">
    <property type="entry name" value="YopA_M"/>
</dbReference>
<gene>
    <name evidence="2" type="ORF">HUN01_26855</name>
</gene>
<organism evidence="2 3">
    <name type="scientific">Nostoc edaphicum CCNP1411</name>
    <dbReference type="NCBI Taxonomy" id="1472755"/>
    <lineage>
        <taxon>Bacteria</taxon>
        <taxon>Bacillati</taxon>
        <taxon>Cyanobacteriota</taxon>
        <taxon>Cyanophyceae</taxon>
        <taxon>Nostocales</taxon>
        <taxon>Nostocaceae</taxon>
        <taxon>Nostoc</taxon>
    </lineage>
</organism>
<sequence length="453" mass="51619">MESLESLSKQDPPALIPIYLTGKPNQPIQLYQGSLKITQEGTVYEGNGTVSFEWLPSPDVKFLFSKSNNESLLKLELGKGNLNLSEIQSSAEVWISSIPIDFEHQSGDISGTLNKPAILRSENNLSHILFHLTNFHKFHGMAISTPRQIWWGRLILKAESWSASIDSLQNLGDIIKSLESKGGYAITHVGKLERSDKKPFTTEEADDILEALHWFLSFSRGFRTSPILLVGYDNSGKKVWENCTSYTTSPWRSVHSWFADSQDSCSLGKLFPGFLNRWRSTTWNQPIRFAIHWYLESIAQAGAVQGSIVLMQAAFEILAWTLLVEEKAIISQQEFKKLPAAEQLRRLLSQCGVPLKIPDSLTELLKASKELNWVDGAQALTEIRNAIVHPNPKKRQKYLNRPFPEQIDTYKLGLWYLELILLNLFEYKGDYFNRIANKEFYQENIEAVPWVKK</sequence>
<dbReference type="Pfam" id="PF26308">
    <property type="entry name" value="YopA_M"/>
    <property type="match status" value="1"/>
</dbReference>
<feature type="domain" description="YopA central" evidence="1">
    <location>
        <begin position="122"/>
        <end position="254"/>
    </location>
</feature>
<dbReference type="KEGG" id="ned:HUN01_26855"/>
<accession>A0A7D7LFR2</accession>
<evidence type="ECO:0000313" key="3">
    <source>
        <dbReference type="Proteomes" id="UP000514713"/>
    </source>
</evidence>
<protein>
    <recommendedName>
        <fullName evidence="1">YopA central domain-containing protein</fullName>
    </recommendedName>
</protein>
<name>A0A7D7LFR2_9NOSO</name>
<evidence type="ECO:0000259" key="1">
    <source>
        <dbReference type="Pfam" id="PF26308"/>
    </source>
</evidence>